<evidence type="ECO:0000256" key="4">
    <source>
        <dbReference type="ARBA" id="ARBA00022989"/>
    </source>
</evidence>
<dbReference type="RefSeq" id="WP_158422575.1">
    <property type="nucleotide sequence ID" value="NZ_JAOQJL010000039.1"/>
</dbReference>
<feature type="transmembrane region" description="Helical" evidence="7">
    <location>
        <begin position="141"/>
        <end position="158"/>
    </location>
</feature>
<dbReference type="InterPro" id="IPR010619">
    <property type="entry name" value="ThrE-like_N"/>
</dbReference>
<accession>A0ABT2TX33</accession>
<dbReference type="EMBL" id="JAOQJL010000039">
    <property type="protein sequence ID" value="MCU6766785.1"/>
    <property type="molecule type" value="Genomic_DNA"/>
</dbReference>
<dbReference type="InterPro" id="IPR050539">
    <property type="entry name" value="ThrE_Dicarb/AminoAcid_Exp"/>
</dbReference>
<dbReference type="Pfam" id="PF06738">
    <property type="entry name" value="ThrE"/>
    <property type="match status" value="1"/>
</dbReference>
<evidence type="ECO:0000256" key="7">
    <source>
        <dbReference type="SAM" id="Phobius"/>
    </source>
</evidence>
<gene>
    <name evidence="9" type="ORF">OCV61_15480</name>
</gene>
<keyword evidence="3 7" id="KW-0812">Transmembrane</keyword>
<evidence type="ECO:0000313" key="10">
    <source>
        <dbReference type="Proteomes" id="UP001652409"/>
    </source>
</evidence>
<evidence type="ECO:0000256" key="6">
    <source>
        <dbReference type="ARBA" id="ARBA00034125"/>
    </source>
</evidence>
<evidence type="ECO:0000256" key="1">
    <source>
        <dbReference type="ARBA" id="ARBA00004651"/>
    </source>
</evidence>
<evidence type="ECO:0000259" key="8">
    <source>
        <dbReference type="Pfam" id="PF06738"/>
    </source>
</evidence>
<dbReference type="PANTHER" id="PTHR34390:SF2">
    <property type="entry name" value="SUCCINATE TRANSPORTER SUBUNIT YJJP-RELATED"/>
    <property type="match status" value="1"/>
</dbReference>
<keyword evidence="4 7" id="KW-1133">Transmembrane helix</keyword>
<dbReference type="PANTHER" id="PTHR34390">
    <property type="entry name" value="UPF0442 PROTEIN YJJB-RELATED"/>
    <property type="match status" value="1"/>
</dbReference>
<organism evidence="9 10">
    <name type="scientific">Blautia ammoniilytica</name>
    <dbReference type="NCBI Taxonomy" id="2981782"/>
    <lineage>
        <taxon>Bacteria</taxon>
        <taxon>Bacillati</taxon>
        <taxon>Bacillota</taxon>
        <taxon>Clostridia</taxon>
        <taxon>Lachnospirales</taxon>
        <taxon>Lachnospiraceae</taxon>
        <taxon>Blautia</taxon>
    </lineage>
</organism>
<feature type="domain" description="Threonine/serine exporter-like N-terminal" evidence="8">
    <location>
        <begin position="10"/>
        <end position="245"/>
    </location>
</feature>
<keyword evidence="2" id="KW-1003">Cell membrane</keyword>
<keyword evidence="10" id="KW-1185">Reference proteome</keyword>
<feature type="transmembrane region" description="Helical" evidence="7">
    <location>
        <begin position="117"/>
        <end position="135"/>
    </location>
</feature>
<feature type="transmembrane region" description="Helical" evidence="7">
    <location>
        <begin position="225"/>
        <end position="249"/>
    </location>
</feature>
<protein>
    <submittedName>
        <fullName evidence="9">Threonine/serine exporter family protein</fullName>
    </submittedName>
</protein>
<comment type="similarity">
    <text evidence="6">Belongs to the ThrE exporter (TC 2.A.79) family.</text>
</comment>
<dbReference type="Proteomes" id="UP001652409">
    <property type="component" value="Unassembled WGS sequence"/>
</dbReference>
<comment type="subcellular location">
    <subcellularLocation>
        <location evidence="1">Cell membrane</location>
        <topology evidence="1">Multi-pass membrane protein</topology>
    </subcellularLocation>
</comment>
<proteinExistence type="inferred from homology"/>
<evidence type="ECO:0000256" key="5">
    <source>
        <dbReference type="ARBA" id="ARBA00023136"/>
    </source>
</evidence>
<feature type="transmembrane region" description="Helical" evidence="7">
    <location>
        <begin position="170"/>
        <end position="192"/>
    </location>
</feature>
<keyword evidence="5 7" id="KW-0472">Membrane</keyword>
<sequence length="254" mass="27924">MQVCKDYLHIFLDMGNALLNSGAEIFRVEDTLNRMGYACGATQMNVFVITSSIVITIEFPGEAAQTQTRRIREGGGNDFTKLEQLNDLSRRFCSHPVSPAELQKEFDMINTDKPQPLWRLLGTILAACSFTFFYGGGLSDAIAAGIGAVLIWSFQQYLRPLCMNEVTFQFTASFLTGCVICCFTLLCPVLHIDKIMIGDIMLLIPGLMSTNAIRDVLIGDTLSGIIRLIASLLLAAALALGFMGSIILFRRFGL</sequence>
<evidence type="ECO:0000256" key="2">
    <source>
        <dbReference type="ARBA" id="ARBA00022475"/>
    </source>
</evidence>
<reference evidence="9 10" key="1">
    <citation type="journal article" date="2021" name="ISME Commun">
        <title>Automated analysis of genomic sequences facilitates high-throughput and comprehensive description of bacteria.</title>
        <authorList>
            <person name="Hitch T.C.A."/>
        </authorList>
    </citation>
    <scope>NUCLEOTIDE SEQUENCE [LARGE SCALE GENOMIC DNA]</scope>
    <source>
        <strain evidence="9 10">Sanger_23</strain>
    </source>
</reference>
<evidence type="ECO:0000256" key="3">
    <source>
        <dbReference type="ARBA" id="ARBA00022692"/>
    </source>
</evidence>
<evidence type="ECO:0000313" key="9">
    <source>
        <dbReference type="EMBL" id="MCU6766785.1"/>
    </source>
</evidence>
<comment type="caution">
    <text evidence="9">The sequence shown here is derived from an EMBL/GenBank/DDBJ whole genome shotgun (WGS) entry which is preliminary data.</text>
</comment>
<name>A0ABT2TX33_9FIRM</name>